<dbReference type="Proteomes" id="UP000294933">
    <property type="component" value="Unassembled WGS sequence"/>
</dbReference>
<evidence type="ECO:0000313" key="4">
    <source>
        <dbReference type="Proteomes" id="UP000294933"/>
    </source>
</evidence>
<feature type="region of interest" description="Disordered" evidence="1">
    <location>
        <begin position="74"/>
        <end position="118"/>
    </location>
</feature>
<evidence type="ECO:0000313" key="3">
    <source>
        <dbReference type="EMBL" id="TDL21738.1"/>
    </source>
</evidence>
<dbReference type="OrthoDB" id="3263522at2759"/>
<proteinExistence type="predicted"/>
<dbReference type="AlphaFoldDB" id="A0A4Y7Q3D8"/>
<feature type="region of interest" description="Disordered" evidence="1">
    <location>
        <begin position="1"/>
        <end position="22"/>
    </location>
</feature>
<feature type="compositionally biased region" description="Polar residues" evidence="1">
    <location>
        <begin position="1"/>
        <end position="13"/>
    </location>
</feature>
<reference evidence="3 4" key="1">
    <citation type="submission" date="2018-06" db="EMBL/GenBank/DDBJ databases">
        <title>A transcriptomic atlas of mushroom development highlights an independent origin of complex multicellularity.</title>
        <authorList>
            <consortium name="DOE Joint Genome Institute"/>
            <person name="Krizsan K."/>
            <person name="Almasi E."/>
            <person name="Merenyi Z."/>
            <person name="Sahu N."/>
            <person name="Viragh M."/>
            <person name="Koszo T."/>
            <person name="Mondo S."/>
            <person name="Kiss B."/>
            <person name="Balint B."/>
            <person name="Kues U."/>
            <person name="Barry K."/>
            <person name="Hegedus J.C."/>
            <person name="Henrissat B."/>
            <person name="Johnson J."/>
            <person name="Lipzen A."/>
            <person name="Ohm R."/>
            <person name="Nagy I."/>
            <person name="Pangilinan J."/>
            <person name="Yan J."/>
            <person name="Xiong Y."/>
            <person name="Grigoriev I.V."/>
            <person name="Hibbett D.S."/>
            <person name="Nagy L.G."/>
        </authorList>
    </citation>
    <scope>NUCLEOTIDE SEQUENCE [LARGE SCALE GENOMIC DNA]</scope>
    <source>
        <strain evidence="3 4">SZMC22713</strain>
    </source>
</reference>
<feature type="transmembrane region" description="Helical" evidence="2">
    <location>
        <begin position="29"/>
        <end position="49"/>
    </location>
</feature>
<dbReference type="EMBL" id="ML170179">
    <property type="protein sequence ID" value="TDL21738.1"/>
    <property type="molecule type" value="Genomic_DNA"/>
</dbReference>
<gene>
    <name evidence="3" type="ORF">BD410DRAFT_789486</name>
</gene>
<keyword evidence="2" id="KW-0472">Membrane</keyword>
<accession>A0A4Y7Q3D8</accession>
<keyword evidence="4" id="KW-1185">Reference proteome</keyword>
<keyword evidence="2" id="KW-0812">Transmembrane</keyword>
<evidence type="ECO:0000256" key="1">
    <source>
        <dbReference type="SAM" id="MobiDB-lite"/>
    </source>
</evidence>
<name>A0A4Y7Q3D8_9AGAM</name>
<evidence type="ECO:0000256" key="2">
    <source>
        <dbReference type="SAM" id="Phobius"/>
    </source>
</evidence>
<protein>
    <submittedName>
        <fullName evidence="3">Uncharacterized protein</fullName>
    </submittedName>
</protein>
<dbReference type="VEuPathDB" id="FungiDB:BD410DRAFT_789486"/>
<keyword evidence="2" id="KW-1133">Transmembrane helix</keyword>
<organism evidence="3 4">
    <name type="scientific">Rickenella mellea</name>
    <dbReference type="NCBI Taxonomy" id="50990"/>
    <lineage>
        <taxon>Eukaryota</taxon>
        <taxon>Fungi</taxon>
        <taxon>Dikarya</taxon>
        <taxon>Basidiomycota</taxon>
        <taxon>Agaricomycotina</taxon>
        <taxon>Agaricomycetes</taxon>
        <taxon>Hymenochaetales</taxon>
        <taxon>Rickenellaceae</taxon>
        <taxon>Rickenella</taxon>
    </lineage>
</organism>
<sequence length="118" mass="12641">MSAVNTTEPDTTSSGGGAGGGGLKTSTKVGIFVGVLCLFILLVSFYFIAKWKRKPRILTAEDVFRQQSFERWSKNVAGGRDRTGSLPTETIESPVTRSSTTSQSTMVQPGDSRGKALH</sequence>
<feature type="compositionally biased region" description="Polar residues" evidence="1">
    <location>
        <begin position="85"/>
        <end position="107"/>
    </location>
</feature>